<dbReference type="PANTHER" id="PTHR43808">
    <property type="entry name" value="ACETYLORNITHINE DEACETYLASE"/>
    <property type="match status" value="1"/>
</dbReference>
<accession>A0ABN6N8N1</accession>
<reference evidence="5" key="1">
    <citation type="journal article" date="2022" name="Int. J. Syst. Evol. Microbiol.">
        <title>Anaeromyxobacter oryzae sp. nov., Anaeromyxobacter diazotrophicus sp. nov. and Anaeromyxobacter paludicola sp. nov., isolated from paddy soils.</title>
        <authorList>
            <person name="Itoh H."/>
            <person name="Xu Z."/>
            <person name="Mise K."/>
            <person name="Masuda Y."/>
            <person name="Ushijima N."/>
            <person name="Hayakawa C."/>
            <person name="Shiratori Y."/>
            <person name="Senoo K."/>
        </authorList>
    </citation>
    <scope>NUCLEOTIDE SEQUENCE [LARGE SCALE GENOMIC DNA]</scope>
    <source>
        <strain evidence="5">Red630</strain>
    </source>
</reference>
<dbReference type="PANTHER" id="PTHR43808:SF9">
    <property type="entry name" value="BLL0789 PROTEIN"/>
    <property type="match status" value="1"/>
</dbReference>
<dbReference type="SUPFAM" id="SSF55031">
    <property type="entry name" value="Bacterial exopeptidase dimerisation domain"/>
    <property type="match status" value="1"/>
</dbReference>
<proteinExistence type="predicted"/>
<evidence type="ECO:0000313" key="5">
    <source>
        <dbReference type="Proteomes" id="UP001162734"/>
    </source>
</evidence>
<dbReference type="InterPro" id="IPR017150">
    <property type="entry name" value="Pept_M20_glutamate_carboxypep"/>
</dbReference>
<dbReference type="RefSeq" id="WP_248341844.1">
    <property type="nucleotide sequence ID" value="NZ_AP025592.1"/>
</dbReference>
<sequence>MSPGPEPRLDLALRWLAGQLPAMTALLERLVLQNSHTGNPAGVAAVVEVVEARLRALGLATERLASARFGPHLAFSGPAPGAPAFLVGHADTVFPPGSFEGFRVEGDLARGPGTFDMKGGLVVGLFALEALREAGLLERVPVRGMFVADEEVGSPESSPLLAARARGAACALGLESGRQGDLLVTRRKGVGAVQVEARGVAAHAGNEHERGRNAVWSLARFVDAAQGLTDYGSGVTVNVGRFEGGTSKNTVPDRALAQVDLRYLTAGDGDALLARLAALAAEVAVPGTSIAVSRGAARPPLERTAASAALAAAYGACQVAAGLGSGEAPLVGGGSDANTTGAAGVPSIDGLGPRGAAFHTADERIELSSLVPKAAALVRFLARSAA</sequence>
<evidence type="ECO:0000256" key="2">
    <source>
        <dbReference type="ARBA" id="ARBA00022801"/>
    </source>
</evidence>
<keyword evidence="2" id="KW-0378">Hydrolase</keyword>
<evidence type="ECO:0000259" key="3">
    <source>
        <dbReference type="Pfam" id="PF07687"/>
    </source>
</evidence>
<dbReference type="SUPFAM" id="SSF53187">
    <property type="entry name" value="Zn-dependent exopeptidases"/>
    <property type="match status" value="1"/>
</dbReference>
<dbReference type="Gene3D" id="3.30.70.360">
    <property type="match status" value="1"/>
</dbReference>
<dbReference type="Proteomes" id="UP001162734">
    <property type="component" value="Chromosome"/>
</dbReference>
<dbReference type="Gene3D" id="3.40.630.10">
    <property type="entry name" value="Zn peptidases"/>
    <property type="match status" value="1"/>
</dbReference>
<name>A0ABN6N8N1_9BACT</name>
<evidence type="ECO:0000256" key="1">
    <source>
        <dbReference type="ARBA" id="ARBA00022723"/>
    </source>
</evidence>
<dbReference type="EMBL" id="AP025592">
    <property type="protein sequence ID" value="BDG09567.1"/>
    <property type="molecule type" value="Genomic_DNA"/>
</dbReference>
<keyword evidence="5" id="KW-1185">Reference proteome</keyword>
<dbReference type="Pfam" id="PF01546">
    <property type="entry name" value="Peptidase_M20"/>
    <property type="match status" value="1"/>
</dbReference>
<dbReference type="InterPro" id="IPR050072">
    <property type="entry name" value="Peptidase_M20A"/>
</dbReference>
<organism evidence="4 5">
    <name type="scientific">Anaeromyxobacter paludicola</name>
    <dbReference type="NCBI Taxonomy" id="2918171"/>
    <lineage>
        <taxon>Bacteria</taxon>
        <taxon>Pseudomonadati</taxon>
        <taxon>Myxococcota</taxon>
        <taxon>Myxococcia</taxon>
        <taxon>Myxococcales</taxon>
        <taxon>Cystobacterineae</taxon>
        <taxon>Anaeromyxobacteraceae</taxon>
        <taxon>Anaeromyxobacter</taxon>
    </lineage>
</organism>
<dbReference type="PIRSF" id="PIRSF037238">
    <property type="entry name" value="Carboxypeptidase_G2"/>
    <property type="match status" value="1"/>
</dbReference>
<dbReference type="Pfam" id="PF07687">
    <property type="entry name" value="M20_dimer"/>
    <property type="match status" value="1"/>
</dbReference>
<feature type="domain" description="Peptidase M20 dimerisation" evidence="3">
    <location>
        <begin position="186"/>
        <end position="286"/>
    </location>
</feature>
<keyword evidence="1" id="KW-0479">Metal-binding</keyword>
<evidence type="ECO:0000313" key="4">
    <source>
        <dbReference type="EMBL" id="BDG09567.1"/>
    </source>
</evidence>
<dbReference type="InterPro" id="IPR036264">
    <property type="entry name" value="Bact_exopeptidase_dim_dom"/>
</dbReference>
<dbReference type="InterPro" id="IPR011650">
    <property type="entry name" value="Peptidase_M20_dimer"/>
</dbReference>
<gene>
    <name evidence="4" type="ORF">AMPC_26800</name>
</gene>
<protein>
    <submittedName>
        <fullName evidence="4">Peptidase M20</fullName>
    </submittedName>
</protein>
<dbReference type="InterPro" id="IPR002933">
    <property type="entry name" value="Peptidase_M20"/>
</dbReference>